<dbReference type="Gene3D" id="2.40.50.100">
    <property type="match status" value="1"/>
</dbReference>
<feature type="domain" description="AprE-like beta-barrel" evidence="12">
    <location>
        <begin position="363"/>
        <end position="450"/>
    </location>
</feature>
<dbReference type="InterPro" id="IPR050739">
    <property type="entry name" value="MFP"/>
</dbReference>
<evidence type="ECO:0000256" key="3">
    <source>
        <dbReference type="ARBA" id="ARBA00022448"/>
    </source>
</evidence>
<dbReference type="Gene3D" id="1.10.287.470">
    <property type="entry name" value="Helix hairpin bin"/>
    <property type="match status" value="1"/>
</dbReference>
<dbReference type="OrthoDB" id="9775513at2"/>
<evidence type="ECO:0000256" key="10">
    <source>
        <dbReference type="SAM" id="Coils"/>
    </source>
</evidence>
<evidence type="ECO:0000313" key="13">
    <source>
        <dbReference type="EMBL" id="TVZ72356.1"/>
    </source>
</evidence>
<dbReference type="InterPro" id="IPR059040">
    <property type="entry name" value="HH_CyaD-like"/>
</dbReference>
<keyword evidence="6 9" id="KW-0812">Transmembrane</keyword>
<feature type="coiled-coil region" evidence="10">
    <location>
        <begin position="197"/>
        <end position="224"/>
    </location>
</feature>
<evidence type="ECO:0000256" key="9">
    <source>
        <dbReference type="RuleBase" id="RU365093"/>
    </source>
</evidence>
<feature type="transmembrane region" description="Helical" evidence="9">
    <location>
        <begin position="59"/>
        <end position="77"/>
    </location>
</feature>
<organism evidence="13">
    <name type="scientific">Serratia fonticola</name>
    <dbReference type="NCBI Taxonomy" id="47917"/>
    <lineage>
        <taxon>Bacteria</taxon>
        <taxon>Pseudomonadati</taxon>
        <taxon>Pseudomonadota</taxon>
        <taxon>Gammaproteobacteria</taxon>
        <taxon>Enterobacterales</taxon>
        <taxon>Yersiniaceae</taxon>
        <taxon>Serratia</taxon>
    </lineage>
</organism>
<keyword evidence="7 9" id="KW-1133">Transmembrane helix</keyword>
<evidence type="ECO:0000256" key="7">
    <source>
        <dbReference type="ARBA" id="ARBA00022989"/>
    </source>
</evidence>
<protein>
    <recommendedName>
        <fullName evidence="9">Membrane fusion protein (MFP) family protein</fullName>
    </recommendedName>
</protein>
<reference evidence="13" key="1">
    <citation type="submission" date="2019-06" db="EMBL/GenBank/DDBJ databases">
        <authorList>
            <person name="Deangelis K."/>
            <person name="Huntemann M."/>
            <person name="Clum A."/>
            <person name="Pillay M."/>
            <person name="Palaniappan K."/>
            <person name="Varghese N."/>
            <person name="Mikhailova N."/>
            <person name="Stamatis D."/>
            <person name="Reddy T."/>
            <person name="Daum C."/>
            <person name="Shapiro N."/>
            <person name="Ivanova N."/>
            <person name="Kyrpides N."/>
            <person name="Woyke T."/>
        </authorList>
    </citation>
    <scope>NUCLEOTIDE SEQUENCE [LARGE SCALE GENOMIC DNA]</scope>
    <source>
        <strain evidence="13">128R</strain>
    </source>
</reference>
<dbReference type="Pfam" id="PF26002">
    <property type="entry name" value="Beta-barrel_AprE"/>
    <property type="match status" value="1"/>
</dbReference>
<evidence type="ECO:0000256" key="6">
    <source>
        <dbReference type="ARBA" id="ARBA00022692"/>
    </source>
</evidence>
<dbReference type="InterPro" id="IPR006144">
    <property type="entry name" value="Secretion_HlyD_CS"/>
</dbReference>
<name>A0A542D445_SERFO</name>
<comment type="subcellular location">
    <subcellularLocation>
        <location evidence="1 9">Cell inner membrane</location>
        <topology evidence="1 9">Single-pass membrane protein</topology>
    </subcellularLocation>
</comment>
<proteinExistence type="inferred from homology"/>
<dbReference type="PRINTS" id="PR01490">
    <property type="entry name" value="RTXTOXIND"/>
</dbReference>
<dbReference type="PROSITE" id="PS00543">
    <property type="entry name" value="HLYD_FAMILY"/>
    <property type="match status" value="1"/>
</dbReference>
<dbReference type="InterPro" id="IPR010129">
    <property type="entry name" value="T1SS_HlyD"/>
</dbReference>
<feature type="coiled-coil region" evidence="10">
    <location>
        <begin position="263"/>
        <end position="312"/>
    </location>
</feature>
<keyword evidence="10" id="KW-0175">Coiled coil</keyword>
<evidence type="ECO:0000259" key="12">
    <source>
        <dbReference type="Pfam" id="PF26002"/>
    </source>
</evidence>
<accession>A0A542D445</accession>
<comment type="similarity">
    <text evidence="2 9">Belongs to the membrane fusion protein (MFP) (TC 8.A.1) family.</text>
</comment>
<sequence length="473" mass="53220">MKHKISALRSFYQRYRDAFRQVWHIRDRLDPPTRTADELAFLPAHLELVDTPLSPLPQWGARAIILLCTLALLWAILGHMDIVAVSGGKTLTGGRTKIIQALEPSVIESIHVKDGQHVDVGQLLIKLDATTAKAEFQKARESLIASQQAYARYSALLTAVETGKVPALAAVDGETPAQHYAEEIILQGQYHAFAAQVGTKEKSIAQKEAEINTIQQEINKLMGISEIIASKAADYKRLYNENFMSRHEWLQKEQEYIEHKSNLSIQRSRLVEYQAALKALQQELDSITAQFRSDALEKQKQAQDNAIQYEHETRKNKQRQDILSLTAPVSGMVQQLAVHTVRGIVTEAQPLLAIVPDDDIVEVEAMVENRDIGFVEVGQEAVVKIESFPYTRYGHIKGIVENVSHDAIQDEKKGLIFPARIRLAETYLMIDGKKIHLTSGMAVSVEIKTGKRRVIDYFLSPLKQYSTEGLRER</sequence>
<dbReference type="SUPFAM" id="SSF111369">
    <property type="entry name" value="HlyD-like secretion proteins"/>
    <property type="match status" value="1"/>
</dbReference>
<evidence type="ECO:0000259" key="11">
    <source>
        <dbReference type="Pfam" id="PF25988"/>
    </source>
</evidence>
<keyword evidence="5 9" id="KW-0997">Cell inner membrane</keyword>
<dbReference type="Pfam" id="PF25988">
    <property type="entry name" value="HH_CyaD"/>
    <property type="match status" value="1"/>
</dbReference>
<dbReference type="GO" id="GO:0009306">
    <property type="term" value="P:protein secretion"/>
    <property type="evidence" value="ECO:0007669"/>
    <property type="project" value="InterPro"/>
</dbReference>
<keyword evidence="8 9" id="KW-0472">Membrane</keyword>
<dbReference type="PANTHER" id="PTHR30386:SF27">
    <property type="entry name" value="MEMBRANE FUSION PROTEIN (MFP) FAMILY PROTEIN"/>
    <property type="match status" value="1"/>
</dbReference>
<gene>
    <name evidence="13" type="ORF">FHU10_5029</name>
</gene>
<evidence type="ECO:0000256" key="8">
    <source>
        <dbReference type="ARBA" id="ARBA00023136"/>
    </source>
</evidence>
<dbReference type="GO" id="GO:0005886">
    <property type="term" value="C:plasma membrane"/>
    <property type="evidence" value="ECO:0007669"/>
    <property type="project" value="UniProtKB-SubCell"/>
</dbReference>
<dbReference type="AlphaFoldDB" id="A0A542D445"/>
<evidence type="ECO:0000256" key="1">
    <source>
        <dbReference type="ARBA" id="ARBA00004377"/>
    </source>
</evidence>
<dbReference type="EMBL" id="VISQ01000001">
    <property type="protein sequence ID" value="TVZ72356.1"/>
    <property type="molecule type" value="Genomic_DNA"/>
</dbReference>
<dbReference type="InterPro" id="IPR058982">
    <property type="entry name" value="Beta-barrel_AprE"/>
</dbReference>
<dbReference type="Gene3D" id="2.40.30.170">
    <property type="match status" value="1"/>
</dbReference>
<evidence type="ECO:0000256" key="4">
    <source>
        <dbReference type="ARBA" id="ARBA00022475"/>
    </source>
</evidence>
<feature type="domain" description="CyaD-like alpha-helical hairpin" evidence="11">
    <location>
        <begin position="128"/>
        <end position="322"/>
    </location>
</feature>
<keyword evidence="3 9" id="KW-0813">Transport</keyword>
<dbReference type="PANTHER" id="PTHR30386">
    <property type="entry name" value="MEMBRANE FUSION SUBUNIT OF EMRAB-TOLC MULTIDRUG EFFLUX PUMP"/>
    <property type="match status" value="1"/>
</dbReference>
<evidence type="ECO:0000256" key="5">
    <source>
        <dbReference type="ARBA" id="ARBA00022519"/>
    </source>
</evidence>
<dbReference type="NCBIfam" id="TIGR01843">
    <property type="entry name" value="type_I_hlyD"/>
    <property type="match status" value="1"/>
</dbReference>
<reference evidence="13" key="2">
    <citation type="submission" date="2019-08" db="EMBL/GenBank/DDBJ databases">
        <title>Investigation of anaerobic lignin degradation for improved lignocellulosic biofuels.</title>
        <authorList>
            <person name="Deangelis K.PhD."/>
        </authorList>
    </citation>
    <scope>NUCLEOTIDE SEQUENCE [LARGE SCALE GENOMIC DNA]</scope>
    <source>
        <strain evidence="13">128R</strain>
    </source>
</reference>
<keyword evidence="4 9" id="KW-1003">Cell membrane</keyword>
<comment type="caution">
    <text evidence="13">The sequence shown here is derived from an EMBL/GenBank/DDBJ whole genome shotgun (WGS) entry which is preliminary data.</text>
</comment>
<evidence type="ECO:0000256" key="2">
    <source>
        <dbReference type="ARBA" id="ARBA00009477"/>
    </source>
</evidence>